<comment type="similarity">
    <text evidence="2">Belongs to the calcium channel subunit alpha-2/delta family.</text>
</comment>
<evidence type="ECO:0000256" key="4">
    <source>
        <dbReference type="ARBA" id="ARBA00022568"/>
    </source>
</evidence>
<dbReference type="FunFam" id="3.30.450.20:FF:000012">
    <property type="entry name" value="Calcium channel, voltage-dependent, alpha2/delta subunit 3"/>
    <property type="match status" value="1"/>
</dbReference>
<evidence type="ECO:0000256" key="11">
    <source>
        <dbReference type="ARBA" id="ARBA00022989"/>
    </source>
</evidence>
<evidence type="ECO:0000256" key="5">
    <source>
        <dbReference type="ARBA" id="ARBA00022673"/>
    </source>
</evidence>
<dbReference type="KEGG" id="hai:109388949"/>
<evidence type="ECO:0000256" key="9">
    <source>
        <dbReference type="ARBA" id="ARBA00022837"/>
    </source>
</evidence>
<evidence type="ECO:0000256" key="6">
    <source>
        <dbReference type="ARBA" id="ARBA00022692"/>
    </source>
</evidence>
<keyword evidence="10" id="KW-0851">Voltage-gated channel</keyword>
<keyword evidence="18" id="KW-1185">Reference proteome</keyword>
<comment type="subcellular location">
    <subcellularLocation>
        <location evidence="1">Membrane</location>
        <topology evidence="1">Single-pass type I membrane protein</topology>
    </subcellularLocation>
</comment>
<feature type="domain" description="VWFA" evidence="17">
    <location>
        <begin position="274"/>
        <end position="456"/>
    </location>
</feature>
<dbReference type="InterPro" id="IPR013680">
    <property type="entry name" value="VDCC_a2/dsu"/>
</dbReference>
<keyword evidence="8" id="KW-0732">Signal</keyword>
<evidence type="ECO:0000256" key="14">
    <source>
        <dbReference type="ARBA" id="ARBA00023157"/>
    </source>
</evidence>
<keyword evidence="9" id="KW-0106">Calcium</keyword>
<dbReference type="Pfam" id="PF08399">
    <property type="entry name" value="VWA_N"/>
    <property type="match status" value="1"/>
</dbReference>
<keyword evidence="3" id="KW-0813">Transport</keyword>
<evidence type="ECO:0000256" key="15">
    <source>
        <dbReference type="ARBA" id="ARBA00023180"/>
    </source>
</evidence>
<keyword evidence="16" id="KW-0407">Ion channel</keyword>
<name>A0A8B7SAF7_HIPAR</name>
<dbReference type="InterPro" id="IPR013608">
    <property type="entry name" value="VWA_N"/>
</dbReference>
<dbReference type="OrthoDB" id="10054666at2759"/>
<dbReference type="RefSeq" id="XP_019509593.1">
    <property type="nucleotide sequence ID" value="XM_019654048.1"/>
</dbReference>
<dbReference type="InterPro" id="IPR002035">
    <property type="entry name" value="VWF_A"/>
</dbReference>
<dbReference type="PANTHER" id="PTHR10166">
    <property type="entry name" value="VOLTAGE-DEPENDENT CALCIUM CHANNEL SUBUNIT ALPHA-2/DELTA-RELATED"/>
    <property type="match status" value="1"/>
</dbReference>
<evidence type="ECO:0000259" key="17">
    <source>
        <dbReference type="PROSITE" id="PS50234"/>
    </source>
</evidence>
<keyword evidence="4" id="KW-0109">Calcium transport</keyword>
<evidence type="ECO:0000256" key="10">
    <source>
        <dbReference type="ARBA" id="ARBA00022882"/>
    </source>
</evidence>
<dbReference type="FunFam" id="3.40.50.410:FF:000007">
    <property type="entry name" value="Calcium voltage-gated channel auxiliary subunit alpha2delta 3"/>
    <property type="match status" value="1"/>
</dbReference>
<evidence type="ECO:0000256" key="7">
    <source>
        <dbReference type="ARBA" id="ARBA00022723"/>
    </source>
</evidence>
<dbReference type="Proteomes" id="UP000694851">
    <property type="component" value="Unplaced"/>
</dbReference>
<evidence type="ECO:0000256" key="13">
    <source>
        <dbReference type="ARBA" id="ARBA00023136"/>
    </source>
</evidence>
<dbReference type="GO" id="GO:0005245">
    <property type="term" value="F:voltage-gated calcium channel activity"/>
    <property type="evidence" value="ECO:0007669"/>
    <property type="project" value="TreeGrafter"/>
</dbReference>
<gene>
    <name evidence="19" type="primary">CACNA2D4</name>
</gene>
<evidence type="ECO:0000256" key="1">
    <source>
        <dbReference type="ARBA" id="ARBA00004479"/>
    </source>
</evidence>
<keyword evidence="15" id="KW-0325">Glycoprotein</keyword>
<dbReference type="PANTHER" id="PTHR10166:SF59">
    <property type="entry name" value="VOLTAGE-DEPENDENT CALCIUM CHANNEL SUBUNIT ALPHA-2_DELTA-4"/>
    <property type="match status" value="1"/>
</dbReference>
<evidence type="ECO:0000256" key="2">
    <source>
        <dbReference type="ARBA" id="ARBA00007060"/>
    </source>
</evidence>
<keyword evidence="12" id="KW-0406">Ion transport</keyword>
<evidence type="ECO:0000256" key="8">
    <source>
        <dbReference type="ARBA" id="ARBA00022729"/>
    </source>
</evidence>
<reference evidence="19" key="1">
    <citation type="submission" date="2025-08" db="UniProtKB">
        <authorList>
            <consortium name="RefSeq"/>
        </authorList>
    </citation>
    <scope>IDENTIFICATION</scope>
    <source>
        <tissue evidence="19">Muscle</tissue>
    </source>
</reference>
<dbReference type="AlphaFoldDB" id="A0A8B7SAF7"/>
<dbReference type="InterPro" id="IPR051173">
    <property type="entry name" value="Ca_channel_alpha-2/delta"/>
</dbReference>
<dbReference type="SUPFAM" id="SSF53300">
    <property type="entry name" value="vWA-like"/>
    <property type="match status" value="1"/>
</dbReference>
<dbReference type="PROSITE" id="PS50234">
    <property type="entry name" value="VWFA"/>
    <property type="match status" value="1"/>
</dbReference>
<keyword evidence="6" id="KW-0812">Transmembrane</keyword>
<dbReference type="Pfam" id="PF00092">
    <property type="entry name" value="VWA"/>
    <property type="match status" value="1"/>
</dbReference>
<evidence type="ECO:0000256" key="12">
    <source>
        <dbReference type="ARBA" id="ARBA00023065"/>
    </source>
</evidence>
<dbReference type="SMART" id="SM00327">
    <property type="entry name" value="VWA"/>
    <property type="match status" value="1"/>
</dbReference>
<dbReference type="InterPro" id="IPR036465">
    <property type="entry name" value="vWFA_dom_sf"/>
</dbReference>
<organism evidence="18 19">
    <name type="scientific">Hipposideros armiger</name>
    <name type="common">Great Himalayan leaf-nosed bat</name>
    <dbReference type="NCBI Taxonomy" id="186990"/>
    <lineage>
        <taxon>Eukaryota</taxon>
        <taxon>Metazoa</taxon>
        <taxon>Chordata</taxon>
        <taxon>Craniata</taxon>
        <taxon>Vertebrata</taxon>
        <taxon>Euteleostomi</taxon>
        <taxon>Mammalia</taxon>
        <taxon>Eutheria</taxon>
        <taxon>Laurasiatheria</taxon>
        <taxon>Chiroptera</taxon>
        <taxon>Yinpterochiroptera</taxon>
        <taxon>Rhinolophoidea</taxon>
        <taxon>Hipposideridae</taxon>
        <taxon>Hipposideros</taxon>
    </lineage>
</organism>
<dbReference type="GO" id="GO:0046872">
    <property type="term" value="F:metal ion binding"/>
    <property type="evidence" value="ECO:0007669"/>
    <property type="project" value="UniProtKB-KW"/>
</dbReference>
<evidence type="ECO:0000256" key="3">
    <source>
        <dbReference type="ARBA" id="ARBA00022448"/>
    </source>
</evidence>
<proteinExistence type="inferred from homology"/>
<evidence type="ECO:0000256" key="16">
    <source>
        <dbReference type="ARBA" id="ARBA00023303"/>
    </source>
</evidence>
<evidence type="ECO:0000313" key="18">
    <source>
        <dbReference type="Proteomes" id="UP000694851"/>
    </source>
</evidence>
<sequence length="1121" mass="126297">MPRPPRFQPDASCTHSRRHSRLWSVVWASLRKTAIILWLLLSGTSLSPMRGQAKIPLETVKLWADTFGGELYDTVTKYSGSLLLQKKFKDVEPSLRIQEVDGLELVQKISDDMETMLRRKVEAVKNLVEAAEEADLNHEFNESLVFDYYNSVLINQRDANGNYVELGAEFVLESNAHFSNLMVNTSLSSVQLPTNVYNKDPAILNGVYMSEALNPVFVENFRRDPTLTWQYFGSSTGFFRIYPGIKWTPDENGVITFDCRTRGWYIQAATSPKDIVIVVDTSGSMKGLRMTIAKHTVSTILDTLGENDFVNIIAYSDYIHYIEPCFKGILVQADRDNREHFKQLVDKLMVKGVGVVDQALREAFQILKQFQDARQGSLCNQAIMLVTDGAIEDYEPVFEKYNWPDCKVRVFTYLIGREVTFADRMRWIACNNKGYYTQISTLADAQENVMEYLHVLSRPMVINHDHDITWTEAYMDSKLFTSQAQSLMLLTTVAMPVFSKKNETRSHGILLGVVGSDVALRELMKLVPRYKLGVHGYAFLNTNNGYILSHPDLRPLYREGKKLKPKPNYNSVDLSEVEWEDRAEVLRTAMINGETGSLSMDVKVPLDKGEKGTPPAIALKLDNSAPTQISLALFKLLSQSWSSEQKRVLFLTNDYFFTDISDTPFSLGVVLSQGHGEYILLGNTSVEEGGSAPSTDGQFRGEMDAPGMLSRANPRQRWFESLPDRRLESSLWEQGCLVRRGLCVSGTRRVRPANQPSKRQSLTALSDSGRLCGQRGLKGTCFWEQTPAGPRESERVADMAFLGTRAGLLRSSLFVGSEKLSDKKFLSPEDEASVFTMDNFPLWYRQATEQPAGSFVFNIRLAEGPGSPGKPVVVTVSTAVAVTVDKKTAIAAVVGIQMRLEFLERTFWARGPRRVTMYDYQAMCKPPNHHHSAAQPLVSPISAFLTATRWLMNELLLFLLEWSAWSSWHADSRAEAKVVFHHSHKHKKQDMLQPCDTEYPVFVHQRAIQEANGVIQCGACQKIFVMEQIPNSNLLLLVTDRTCDCSIFPPVLQEATEVKYNASVKCDRMRSQKLRRRPDSCHAFHPEENAQDCGGTSDTPASPPLLLLPVCAWVLPSQLLR</sequence>
<dbReference type="Gene3D" id="3.30.450.20">
    <property type="entry name" value="PAS domain"/>
    <property type="match status" value="1"/>
</dbReference>
<dbReference type="GeneID" id="109388949"/>
<keyword evidence="13" id="KW-0472">Membrane</keyword>
<dbReference type="GO" id="GO:0005891">
    <property type="term" value="C:voltage-gated calcium channel complex"/>
    <property type="evidence" value="ECO:0007669"/>
    <property type="project" value="TreeGrafter"/>
</dbReference>
<evidence type="ECO:0000313" key="19">
    <source>
        <dbReference type="RefSeq" id="XP_019509593.1"/>
    </source>
</evidence>
<accession>A0A8B7SAF7</accession>
<protein>
    <submittedName>
        <fullName evidence="19">Voltage-dependent calcium channel subunit alpha-2/delta-4</fullName>
    </submittedName>
</protein>
<dbReference type="CDD" id="cd01463">
    <property type="entry name" value="vWA_VGCC_like"/>
    <property type="match status" value="1"/>
</dbReference>
<dbReference type="CTD" id="93589"/>
<dbReference type="Pfam" id="PF08473">
    <property type="entry name" value="VGCC_alpha2"/>
    <property type="match status" value="1"/>
</dbReference>
<keyword evidence="11" id="KW-1133">Transmembrane helix</keyword>
<keyword evidence="7" id="KW-0479">Metal-binding</keyword>
<keyword evidence="5" id="KW-0107">Calcium channel</keyword>
<keyword evidence="14" id="KW-1015">Disulfide bond</keyword>
<dbReference type="Gene3D" id="3.40.50.410">
    <property type="entry name" value="von Willebrand factor, type A domain"/>
    <property type="match status" value="1"/>
</dbReference>